<dbReference type="Proteomes" id="UP000735302">
    <property type="component" value="Unassembled WGS sequence"/>
</dbReference>
<evidence type="ECO:0000313" key="2">
    <source>
        <dbReference type="Proteomes" id="UP000735302"/>
    </source>
</evidence>
<keyword evidence="2" id="KW-1185">Reference proteome</keyword>
<evidence type="ECO:0000313" key="1">
    <source>
        <dbReference type="EMBL" id="GFO00517.1"/>
    </source>
</evidence>
<dbReference type="AlphaFoldDB" id="A0AAV3ZZQ9"/>
<comment type="caution">
    <text evidence="1">The sequence shown here is derived from an EMBL/GenBank/DDBJ whole genome shotgun (WGS) entry which is preliminary data.</text>
</comment>
<organism evidence="1 2">
    <name type="scientific">Plakobranchus ocellatus</name>
    <dbReference type="NCBI Taxonomy" id="259542"/>
    <lineage>
        <taxon>Eukaryota</taxon>
        <taxon>Metazoa</taxon>
        <taxon>Spiralia</taxon>
        <taxon>Lophotrochozoa</taxon>
        <taxon>Mollusca</taxon>
        <taxon>Gastropoda</taxon>
        <taxon>Heterobranchia</taxon>
        <taxon>Euthyneura</taxon>
        <taxon>Panpulmonata</taxon>
        <taxon>Sacoglossa</taxon>
        <taxon>Placobranchoidea</taxon>
        <taxon>Plakobranchidae</taxon>
        <taxon>Plakobranchus</taxon>
    </lineage>
</organism>
<protein>
    <submittedName>
        <fullName evidence="1">Uncharacterized protein</fullName>
    </submittedName>
</protein>
<proteinExistence type="predicted"/>
<name>A0AAV3ZZQ9_9GAST</name>
<dbReference type="EMBL" id="BLXT01003118">
    <property type="protein sequence ID" value="GFO00517.1"/>
    <property type="molecule type" value="Genomic_DNA"/>
</dbReference>
<reference evidence="1 2" key="1">
    <citation type="journal article" date="2021" name="Elife">
        <title>Chloroplast acquisition without the gene transfer in kleptoplastic sea slugs, Plakobranchus ocellatus.</title>
        <authorList>
            <person name="Maeda T."/>
            <person name="Takahashi S."/>
            <person name="Yoshida T."/>
            <person name="Shimamura S."/>
            <person name="Takaki Y."/>
            <person name="Nagai Y."/>
            <person name="Toyoda A."/>
            <person name="Suzuki Y."/>
            <person name="Arimoto A."/>
            <person name="Ishii H."/>
            <person name="Satoh N."/>
            <person name="Nishiyama T."/>
            <person name="Hasebe M."/>
            <person name="Maruyama T."/>
            <person name="Minagawa J."/>
            <person name="Obokata J."/>
            <person name="Shigenobu S."/>
        </authorList>
    </citation>
    <scope>NUCLEOTIDE SEQUENCE [LARGE SCALE GENOMIC DNA]</scope>
</reference>
<gene>
    <name evidence="1" type="ORF">PoB_002702200</name>
</gene>
<sequence>MADTECLRVVIKKQREGAELPGVVIFTDCRALVQALGKSGSESVGEVVLIADYLQKTEGCGPWSTYKANDYLQGLNRSDAVQIFRAKAKHTLLLSDRARHGWPSNTAWSLCGERKETVLHVLSECGKMYCDRPGGWPEKPVNDILWQHERVDMNTVAKIMRKFLQQAMQ</sequence>
<accession>A0AAV3ZZQ9</accession>